<organism evidence="2 3">
    <name type="scientific">Chryseosolibacter indicus</name>
    <dbReference type="NCBI Taxonomy" id="2782351"/>
    <lineage>
        <taxon>Bacteria</taxon>
        <taxon>Pseudomonadati</taxon>
        <taxon>Bacteroidota</taxon>
        <taxon>Cytophagia</taxon>
        <taxon>Cytophagales</taxon>
        <taxon>Chryseotaleaceae</taxon>
        <taxon>Chryseosolibacter</taxon>
    </lineage>
</organism>
<proteinExistence type="predicted"/>
<feature type="signal peptide" evidence="1">
    <location>
        <begin position="1"/>
        <end position="24"/>
    </location>
</feature>
<keyword evidence="3" id="KW-1185">Reference proteome</keyword>
<accession>A0ABS5VQ56</accession>
<comment type="caution">
    <text evidence="2">The sequence shown here is derived from an EMBL/GenBank/DDBJ whole genome shotgun (WGS) entry which is preliminary data.</text>
</comment>
<dbReference type="Proteomes" id="UP000772618">
    <property type="component" value="Unassembled WGS sequence"/>
</dbReference>
<evidence type="ECO:0000256" key="1">
    <source>
        <dbReference type="SAM" id="SignalP"/>
    </source>
</evidence>
<dbReference type="RefSeq" id="WP_254153437.1">
    <property type="nucleotide sequence ID" value="NZ_JAHESD010000015.1"/>
</dbReference>
<gene>
    <name evidence="2" type="ORF">KK060_09310</name>
</gene>
<dbReference type="PROSITE" id="PS51257">
    <property type="entry name" value="PROKAR_LIPOPROTEIN"/>
    <property type="match status" value="1"/>
</dbReference>
<evidence type="ECO:0000313" key="2">
    <source>
        <dbReference type="EMBL" id="MBT1703476.1"/>
    </source>
</evidence>
<evidence type="ECO:0008006" key="4">
    <source>
        <dbReference type="Google" id="ProtNLM"/>
    </source>
</evidence>
<evidence type="ECO:0000313" key="3">
    <source>
        <dbReference type="Proteomes" id="UP000772618"/>
    </source>
</evidence>
<sequence>MKFRPLLFAVFIVVLSSCSSGKKAYEKGDYYGAVVKSVNRLKQKPDHSKSKETLKGAYPLALQSLEQEAQNMLASNEMFKSRNTINIYNRVNELYEVVKSSPAALTVIKSPKNYYSEIGPLKEKASEELYGAGITAMMKATRRDSREAYFYFKECEGYTPRYKEALEMMTQSERDGTLTVMYEESAYNNWTSSGNFIRQLDEIQFIELVNKNIAVTQMGRKFDLNMLVSIQNYSEKKPVITKKEYELIDSVKVGEKVVNKVKVPTYQTIRGKYIENKITVESEGTISIVIVDPKTGNKVFSDDFRGTGIWKDTWGTCSGDQRVFSKSQKDACATSTPRPDSQALRKQAMEDLDKQVYSRLSGFLKNY</sequence>
<feature type="chain" id="PRO_5045364312" description="LPP20 lipoprotein" evidence="1">
    <location>
        <begin position="25"/>
        <end position="367"/>
    </location>
</feature>
<keyword evidence="1" id="KW-0732">Signal</keyword>
<protein>
    <recommendedName>
        <fullName evidence="4">LPP20 lipoprotein</fullName>
    </recommendedName>
</protein>
<name>A0ABS5VQ56_9BACT</name>
<reference evidence="2 3" key="1">
    <citation type="submission" date="2021-05" db="EMBL/GenBank/DDBJ databases">
        <title>A Polyphasic approach of four new species of the genus Ohtaekwangia: Ohtaekwangia histidinii sp. nov., Ohtaekwangia cretensis sp. nov., Ohtaekwangia indiensis sp. nov., Ohtaekwangia reichenbachii sp. nov. from diverse environment.</title>
        <authorList>
            <person name="Octaviana S."/>
        </authorList>
    </citation>
    <scope>NUCLEOTIDE SEQUENCE [LARGE SCALE GENOMIC DNA]</scope>
    <source>
        <strain evidence="2 3">PWU20</strain>
    </source>
</reference>
<dbReference type="EMBL" id="JAHESD010000015">
    <property type="protein sequence ID" value="MBT1703476.1"/>
    <property type="molecule type" value="Genomic_DNA"/>
</dbReference>